<evidence type="ECO:0000313" key="1">
    <source>
        <dbReference type="EMBL" id="QKW48351.1"/>
    </source>
</evidence>
<name>A0A7H8N1X7_9ACTN</name>
<accession>A0A7H8N1X7</accession>
<keyword evidence="2" id="KW-1185">Reference proteome</keyword>
<dbReference type="EMBL" id="CP054929">
    <property type="protein sequence ID" value="QKW48351.1"/>
    <property type="molecule type" value="Genomic_DNA"/>
</dbReference>
<dbReference type="AlphaFoldDB" id="A0A7H8N1X7"/>
<gene>
    <name evidence="1" type="ORF">HUT08_00980</name>
</gene>
<dbReference type="Proteomes" id="UP000509303">
    <property type="component" value="Chromosome"/>
</dbReference>
<reference evidence="1 2" key="1">
    <citation type="submission" date="2020-06" db="EMBL/GenBank/DDBJ databases">
        <title>Genome mining for natural products.</title>
        <authorList>
            <person name="Zhang B."/>
            <person name="Shi J."/>
            <person name="Ge H."/>
        </authorList>
    </citation>
    <scope>NUCLEOTIDE SEQUENCE [LARGE SCALE GENOMIC DNA]</scope>
    <source>
        <strain evidence="1 2">NA00687</strain>
    </source>
</reference>
<organism evidence="1 2">
    <name type="scientific">Streptomyces buecherae</name>
    <dbReference type="NCBI Taxonomy" id="2763006"/>
    <lineage>
        <taxon>Bacteria</taxon>
        <taxon>Bacillati</taxon>
        <taxon>Actinomycetota</taxon>
        <taxon>Actinomycetes</taxon>
        <taxon>Kitasatosporales</taxon>
        <taxon>Streptomycetaceae</taxon>
        <taxon>Streptomyces</taxon>
    </lineage>
</organism>
<dbReference type="RefSeq" id="WP_176160048.1">
    <property type="nucleotide sequence ID" value="NZ_CP054929.1"/>
</dbReference>
<protein>
    <submittedName>
        <fullName evidence="1">Uncharacterized protein</fullName>
    </submittedName>
</protein>
<proteinExistence type="predicted"/>
<evidence type="ECO:0000313" key="2">
    <source>
        <dbReference type="Proteomes" id="UP000509303"/>
    </source>
</evidence>
<sequence>MDRRALREALHAARVSDDYYWIEGVHEPRPTPVDHLFLRGDEGGGWQVGAYERGASEVIAVHGDEATACAHLLALLT</sequence>